<dbReference type="EMBL" id="LRQB01000085">
    <property type="protein sequence ID" value="KXA18945.1"/>
    <property type="molecule type" value="Genomic_DNA"/>
</dbReference>
<keyword evidence="3" id="KW-0732">Signal</keyword>
<accession>A0A133NRN6</accession>
<dbReference type="GO" id="GO:0046914">
    <property type="term" value="F:transition metal ion binding"/>
    <property type="evidence" value="ECO:0007669"/>
    <property type="project" value="TreeGrafter"/>
</dbReference>
<dbReference type="PANTHER" id="PTHR30097:SF4">
    <property type="entry name" value="SLR6042 PROTEIN"/>
    <property type="match status" value="1"/>
</dbReference>
<evidence type="ECO:0000256" key="3">
    <source>
        <dbReference type="SAM" id="SignalP"/>
    </source>
</evidence>
<comment type="caution">
    <text evidence="4">The sequence shown here is derived from an EMBL/GenBank/DDBJ whole genome shotgun (WGS) entry which is preliminary data.</text>
</comment>
<evidence type="ECO:0000256" key="1">
    <source>
        <dbReference type="ARBA" id="ARBA00022448"/>
    </source>
</evidence>
<dbReference type="GO" id="GO:0060003">
    <property type="term" value="P:copper ion export"/>
    <property type="evidence" value="ECO:0007669"/>
    <property type="project" value="TreeGrafter"/>
</dbReference>
<organism evidence="4 5">
    <name type="scientific">Gardnerella vaginalis</name>
    <dbReference type="NCBI Taxonomy" id="2702"/>
    <lineage>
        <taxon>Bacteria</taxon>
        <taxon>Bacillati</taxon>
        <taxon>Actinomycetota</taxon>
        <taxon>Actinomycetes</taxon>
        <taxon>Bifidobacteriales</taxon>
        <taxon>Bifidobacteriaceae</taxon>
        <taxon>Gardnerella</taxon>
    </lineage>
</organism>
<dbReference type="OrthoDB" id="9809068at2"/>
<dbReference type="InterPro" id="IPR051909">
    <property type="entry name" value="MFP_Cation_Efflux"/>
</dbReference>
<dbReference type="GO" id="GO:0030288">
    <property type="term" value="C:outer membrane-bounded periplasmic space"/>
    <property type="evidence" value="ECO:0007669"/>
    <property type="project" value="TreeGrafter"/>
</dbReference>
<gene>
    <name evidence="4" type="ORF">HMPREF3208_01302</name>
</gene>
<dbReference type="PANTHER" id="PTHR30097">
    <property type="entry name" value="CATION EFFLUX SYSTEM PROTEIN CUSB"/>
    <property type="match status" value="1"/>
</dbReference>
<evidence type="ECO:0000313" key="5">
    <source>
        <dbReference type="Proteomes" id="UP000070687"/>
    </source>
</evidence>
<feature type="signal peptide" evidence="3">
    <location>
        <begin position="1"/>
        <end position="22"/>
    </location>
</feature>
<dbReference type="Gene3D" id="2.40.420.20">
    <property type="match status" value="1"/>
</dbReference>
<dbReference type="GO" id="GO:0015679">
    <property type="term" value="P:plasma membrane copper ion transport"/>
    <property type="evidence" value="ECO:0007669"/>
    <property type="project" value="TreeGrafter"/>
</dbReference>
<proteinExistence type="predicted"/>
<feature type="region of interest" description="Disordered" evidence="2">
    <location>
        <begin position="174"/>
        <end position="201"/>
    </location>
</feature>
<dbReference type="eggNOG" id="COG0845">
    <property type="taxonomic scope" value="Bacteria"/>
</dbReference>
<dbReference type="Proteomes" id="UP000070687">
    <property type="component" value="Unassembled WGS sequence"/>
</dbReference>
<protein>
    <recommendedName>
        <fullName evidence="6">Efflux RND transporter periplasmic adaptor subunit</fullName>
    </recommendedName>
</protein>
<name>A0A133NRN6_GARVA</name>
<dbReference type="RefSeq" id="WP_064347674.1">
    <property type="nucleotide sequence ID" value="NZ_KQ956873.1"/>
</dbReference>
<sequence length="300" mass="30918">MRKFTKALLLAALPACLLTACAGRAVDNSQQQASHDSVPLVSVKKQPLTQVVSGKAAIEQSSTFVITAVSRGNFSPSVKAGSAVKAGSVLGYNAGNKIIAPVDAKVVSVAESSADVPKSFPLFTLKYEGFSISLNAKALLRSADITDVKGRFQVEDGVGPTNCLQIVQSGGTSTDVAASGSSKNDNADSTQTDESSAQSTPSVSSKVLTCLIDKSTEVESGQNATLVFNGKHKQSVLTLPVSAIAGRVQKGLVSYKKGDNWERKEVGLGISDGANIEITSGLHEGDVVAGVSPDLIPGVQ</sequence>
<keyword evidence="1" id="KW-0813">Transport</keyword>
<evidence type="ECO:0000256" key="2">
    <source>
        <dbReference type="SAM" id="MobiDB-lite"/>
    </source>
</evidence>
<dbReference type="PATRIC" id="fig|2702.100.peg.1285"/>
<evidence type="ECO:0008006" key="6">
    <source>
        <dbReference type="Google" id="ProtNLM"/>
    </source>
</evidence>
<dbReference type="AlphaFoldDB" id="A0A133NRN6"/>
<reference evidence="4 5" key="1">
    <citation type="submission" date="2016-01" db="EMBL/GenBank/DDBJ databases">
        <authorList>
            <person name="Oliw E.H."/>
        </authorList>
    </citation>
    <scope>NUCLEOTIDE SEQUENCE [LARGE SCALE GENOMIC DNA]</scope>
    <source>
        <strain evidence="4 5">PSS_7772B</strain>
    </source>
</reference>
<evidence type="ECO:0000313" key="4">
    <source>
        <dbReference type="EMBL" id="KXA18945.1"/>
    </source>
</evidence>
<feature type="chain" id="PRO_5038958852" description="Efflux RND transporter periplasmic adaptor subunit" evidence="3">
    <location>
        <begin position="23"/>
        <end position="300"/>
    </location>
</feature>
<dbReference type="PROSITE" id="PS51257">
    <property type="entry name" value="PROKAR_LIPOPROTEIN"/>
    <property type="match status" value="1"/>
</dbReference>